<proteinExistence type="predicted"/>
<feature type="compositionally biased region" description="Basic and acidic residues" evidence="1">
    <location>
        <begin position="1"/>
        <end position="14"/>
    </location>
</feature>
<dbReference type="EMBL" id="CP012382">
    <property type="protein sequence ID" value="AKZ59230.1"/>
    <property type="molecule type" value="Genomic_DNA"/>
</dbReference>
<dbReference type="Proteomes" id="UP000061018">
    <property type="component" value="Chromosome"/>
</dbReference>
<organism evidence="2 3">
    <name type="scientific">Streptomyces ambofaciens (strain ATCC 23877 / 3486 / DSM 40053 / JCM 4204 / NBRC 12836 / NRRL B-2516)</name>
    <dbReference type="NCBI Taxonomy" id="278992"/>
    <lineage>
        <taxon>Bacteria</taxon>
        <taxon>Bacillati</taxon>
        <taxon>Actinomycetota</taxon>
        <taxon>Actinomycetes</taxon>
        <taxon>Kitasatosporales</taxon>
        <taxon>Streptomycetaceae</taxon>
        <taxon>Streptomyces</taxon>
    </lineage>
</organism>
<name>A0A0K2B1H2_STRA7</name>
<gene>
    <name evidence="2" type="ORF">SAM23877_6185</name>
</gene>
<dbReference type="AlphaFoldDB" id="A0A0K2B1H2"/>
<sequence length="44" mass="4906">MRWENLTDSDHARAADPALFGADAVTTRTVDTPEVLSSTHHRRT</sequence>
<feature type="compositionally biased region" description="Polar residues" evidence="1">
    <location>
        <begin position="26"/>
        <end position="38"/>
    </location>
</feature>
<evidence type="ECO:0000313" key="3">
    <source>
        <dbReference type="Proteomes" id="UP000061018"/>
    </source>
</evidence>
<evidence type="ECO:0000256" key="1">
    <source>
        <dbReference type="SAM" id="MobiDB-lite"/>
    </source>
</evidence>
<accession>A0A0K2B1H2</accession>
<feature type="region of interest" description="Disordered" evidence="1">
    <location>
        <begin position="1"/>
        <end position="44"/>
    </location>
</feature>
<reference evidence="3" key="1">
    <citation type="journal article" date="2015" name="J. Biotechnol.">
        <title>Complete genome sequence of Streptomyces ambofaciens ATCC 23877, the spiramycin producer.</title>
        <authorList>
            <person name="Thibessard A."/>
            <person name="Haas D."/>
            <person name="Gerbaud C."/>
            <person name="Aigle B."/>
            <person name="Lautru S."/>
            <person name="Pernodet J.L."/>
            <person name="Leblond P."/>
        </authorList>
    </citation>
    <scope>NUCLEOTIDE SEQUENCE [LARGE SCALE GENOMIC DNA]</scope>
    <source>
        <strain evidence="3">ATCC 23877 / 3486 / DSM 40053 / JCM 4204 / NBRC 12836 / NRRL B-2516</strain>
    </source>
</reference>
<evidence type="ECO:0000313" key="2">
    <source>
        <dbReference type="EMBL" id="AKZ59230.1"/>
    </source>
</evidence>
<dbReference type="KEGG" id="samb:SAM23877_6185"/>
<protein>
    <submittedName>
        <fullName evidence="2">Uncharacterized protein</fullName>
    </submittedName>
</protein>